<dbReference type="InterPro" id="IPR041246">
    <property type="entry name" value="Bact_MG10"/>
</dbReference>
<name>A0ABQ5UY23_9PROT</name>
<comment type="similarity">
    <text evidence="1">Belongs to the protease inhibitor I39 (alpha-2-macroglobulin) family. Bacterial alpha-2-macroglobulin subfamily.</text>
</comment>
<dbReference type="Gene3D" id="2.60.40.1930">
    <property type="match status" value="1"/>
</dbReference>
<comment type="caution">
    <text evidence="6">The sequence shown here is derived from an EMBL/GenBank/DDBJ whole genome shotgun (WGS) entry which is preliminary data.</text>
</comment>
<dbReference type="PANTHER" id="PTHR40094">
    <property type="entry name" value="ALPHA-2-MACROGLOBULIN HOMOLOG"/>
    <property type="match status" value="1"/>
</dbReference>
<dbReference type="InterPro" id="IPR002890">
    <property type="entry name" value="MG2"/>
</dbReference>
<dbReference type="SUPFAM" id="SSF48239">
    <property type="entry name" value="Terpenoid cyclases/Protein prenyltransferases"/>
    <property type="match status" value="1"/>
</dbReference>
<dbReference type="SMART" id="SM01419">
    <property type="entry name" value="Thiol-ester_cl"/>
    <property type="match status" value="1"/>
</dbReference>
<evidence type="ECO:0000256" key="2">
    <source>
        <dbReference type="ARBA" id="ARBA00022729"/>
    </source>
</evidence>
<feature type="domain" description="Alpha-2-macroglobulin" evidence="5">
    <location>
        <begin position="961"/>
        <end position="1048"/>
    </location>
</feature>
<dbReference type="InterPro" id="IPR041462">
    <property type="entry name" value="Bact_A2M_MG6"/>
</dbReference>
<dbReference type="InterPro" id="IPR011625">
    <property type="entry name" value="A2M_N_BRD"/>
</dbReference>
<dbReference type="InterPro" id="IPR026284">
    <property type="entry name" value="A2MG_proteobact"/>
</dbReference>
<proteinExistence type="inferred from homology"/>
<dbReference type="PIRSF" id="PIRSF038980">
    <property type="entry name" value="A2M_bac"/>
    <property type="match status" value="1"/>
</dbReference>
<dbReference type="SMART" id="SM01360">
    <property type="entry name" value="A2M"/>
    <property type="match status" value="1"/>
</dbReference>
<reference evidence="6" key="1">
    <citation type="journal article" date="2014" name="Int. J. Syst. Evol. Microbiol.">
        <title>Complete genome of a new Firmicutes species belonging to the dominant human colonic microbiota ('Ruminococcus bicirculans') reveals two chromosomes and a selective capacity to utilize plant glucans.</title>
        <authorList>
            <consortium name="NISC Comparative Sequencing Program"/>
            <person name="Wegmann U."/>
            <person name="Louis P."/>
            <person name="Goesmann A."/>
            <person name="Henrissat B."/>
            <person name="Duncan S.H."/>
            <person name="Flint H.J."/>
        </authorList>
    </citation>
    <scope>NUCLEOTIDE SEQUENCE</scope>
    <source>
        <strain evidence="6">NBRC 108216</strain>
    </source>
</reference>
<evidence type="ECO:0000313" key="6">
    <source>
        <dbReference type="EMBL" id="GLQ20209.1"/>
    </source>
</evidence>
<organism evidence="6 7">
    <name type="scientific">Algimonas porphyrae</name>
    <dbReference type="NCBI Taxonomy" id="1128113"/>
    <lineage>
        <taxon>Bacteria</taxon>
        <taxon>Pseudomonadati</taxon>
        <taxon>Pseudomonadota</taxon>
        <taxon>Alphaproteobacteria</taxon>
        <taxon>Maricaulales</taxon>
        <taxon>Robiginitomaculaceae</taxon>
        <taxon>Algimonas</taxon>
    </lineage>
</organism>
<dbReference type="CDD" id="cd02891">
    <property type="entry name" value="A2M_like"/>
    <property type="match status" value="1"/>
</dbReference>
<keyword evidence="7" id="KW-1185">Reference proteome</keyword>
<dbReference type="InterPro" id="IPR041203">
    <property type="entry name" value="Bact_A2M_MG5"/>
</dbReference>
<keyword evidence="2" id="KW-0732">Signal</keyword>
<sequence length="1628" mass="177159">MRLVSTGKGWVLGLILVGLLGASGLAGYYLGPTLGFAAGPDDAADIRSSKNPDVEITTPADSGVTGDRSVNTPVSDVLLYRGLDTRRNDGVPKACFRFSEALDADGVIDDRAFVRIEPDQPISLQVDGSTLCVLGLDETQTSTVTIRAGFSATNDAQLRADLTETVSFDPKPAMVGFVGDGIILPRQNDSVLGIRAMNSDQVQLTLYRVNHRALFDQSPEIGETSIEGDWSWNSAAWSTRVEIHSETLDMSGAVNEIVEAGYAMESIVSEHGPGAYVVQLDQQSGDDNRRNASSWRWLYVTDLAIASYRSADSLHVTVRSITSARTVGDVKLTLIARNNDVLAEARTDATGRAKFPGEALRGAGNMAPKMLLAYAGNDDFAALDLARSPLDLTAYDVTGREATGPVDAWLYTERGVYRPGETVNLTALIRDGATQAAFDRDGLLIVRQPDGTEWLERRISPTDMAGAMIETIRIPRDAPRGRWTAIVQLDGLDKVGTVRFAVEDFIPEQLRLDLRADKAPLRPGEARELTVAADFLYGAKGRDLDAEAEVRISVDPDPFPQWDGYQFGDAVETYREQFLRLGDGRTDADGLYTASIDLAGDEYRSRSPLRAFVTAGIAEPGGRYVRDSLFLPLRSEDVYVGFNPLFDGGYAKRNTPAEIDLIAVNATGDVVAADATIALIREDYDYHWYREDGRWRYRRDRRDFVLEEAKVSLGADRPYRFAQALPYGQYRLQVTTSEGARFSYQFGSGWRRSGGETAAPDRIDMGLSQSDVRPGDTVVLSVNSPFGGVGELVVADRDVRTVQTVRIDAGESQIRLPIDRDWTTDLYAMLTVYTPGEDAQPRRAVGLVHIPADRSDQRLSVTLDTPERIAPRQMQDIVVQVAGLDGEEAFLTLAAVDSGILQITDFTPPDPEGHFFGKLAFPIDVFDDYARMLAPFSGADRVGGDSLGGAGLSVVPTQIVSLFHGPVRVRNGRATIPLDIPDFQGELTIMSVVWSETKIGSAASRMVVRDPVTAQLALPRFLAPGDNAVATVALDNIDGADGDYVVTVSRDDDLVDELTVPLTRGQRREGGVNIQGGDRGVSTFNLSTTGPDFDVTRNYQIETRAATLPETRTRFIQIDPGQSLSLDLTADRSGFRQGQTDTLISASFSPGLSPQPLLASLQRYPYGCSEQTTSVAMPLLLSESLGRLPDFSDAQRRASIQSAVETLLSRQSQNGTFGLWRRDDGAASPYLQLYISDFILQADADGFDIAPSARERTLDAVRQLAQLDGSSSLSLDYNFGLDSEAPDYALRTAERAAYAFALLARHDRVKKTELLYLDRRFGDRFRSSAAQSHLGYALAAMGADERANAAFQRAADRLNDDPVSYYDTDIRNAAMLLALSDDLSESALTDAMLTLQTDSPEQLNTHEKAWVLRALAGRRTSGVPFVQQKDWTASGMTATRSVPSDQSVISIGNDESAPVWLQVSVTGLPDGPMQARAQSAELQKSLFAMNGQRLSGASVSRGERMVVLLEASGTSRGSAMWVLADLLPAGFEIETVLNADDAGDTGPFGWLGVLSSVDMTEARDDRFVASWRTDTRWDEPARRLAYVLRATTQGDFALPGAHLEDMYRPSRMASTAGGRIAVTPPPTL</sequence>
<dbReference type="Pfam" id="PF17973">
    <property type="entry name" value="bMG10"/>
    <property type="match status" value="1"/>
</dbReference>
<evidence type="ECO:0000259" key="5">
    <source>
        <dbReference type="SMART" id="SM01360"/>
    </source>
</evidence>
<dbReference type="Pfam" id="PF17972">
    <property type="entry name" value="bMG5"/>
    <property type="match status" value="1"/>
</dbReference>
<dbReference type="Pfam" id="PF01835">
    <property type="entry name" value="MG2"/>
    <property type="match status" value="1"/>
</dbReference>
<accession>A0ABQ5UY23</accession>
<dbReference type="InterPro" id="IPR008930">
    <property type="entry name" value="Terpenoid_cyclase/PrenylTrfase"/>
</dbReference>
<feature type="region of interest" description="Disordered" evidence="3">
    <location>
        <begin position="47"/>
        <end position="67"/>
    </location>
</feature>
<dbReference type="Pfam" id="PF11974">
    <property type="entry name" value="bMG3"/>
    <property type="match status" value="1"/>
</dbReference>
<dbReference type="Pfam" id="PF17962">
    <property type="entry name" value="bMG6"/>
    <property type="match status" value="1"/>
</dbReference>
<dbReference type="SMART" id="SM01359">
    <property type="entry name" value="A2M_N_2"/>
    <property type="match status" value="1"/>
</dbReference>
<evidence type="ECO:0000256" key="1">
    <source>
        <dbReference type="ARBA" id="ARBA00010556"/>
    </source>
</evidence>
<dbReference type="InterPro" id="IPR051802">
    <property type="entry name" value="YfhM-like"/>
</dbReference>
<reference evidence="6" key="2">
    <citation type="submission" date="2023-01" db="EMBL/GenBank/DDBJ databases">
        <title>Draft genome sequence of Algimonas porphyrae strain NBRC 108216.</title>
        <authorList>
            <person name="Sun Q."/>
            <person name="Mori K."/>
        </authorList>
    </citation>
    <scope>NUCLEOTIDE SEQUENCE</scope>
    <source>
        <strain evidence="6">NBRC 108216</strain>
    </source>
</reference>
<dbReference type="Pfam" id="PF07703">
    <property type="entry name" value="A2M_BRD"/>
    <property type="match status" value="1"/>
</dbReference>
<gene>
    <name evidence="6" type="ORF">GCM10007854_11640</name>
</gene>
<evidence type="ECO:0000313" key="7">
    <source>
        <dbReference type="Proteomes" id="UP001161390"/>
    </source>
</evidence>
<feature type="domain" description="Alpha-2-macroglobulin bait region" evidence="4">
    <location>
        <begin position="763"/>
        <end position="903"/>
    </location>
</feature>
<dbReference type="EMBL" id="BSNJ01000002">
    <property type="protein sequence ID" value="GLQ20209.1"/>
    <property type="molecule type" value="Genomic_DNA"/>
</dbReference>
<dbReference type="Proteomes" id="UP001161390">
    <property type="component" value="Unassembled WGS sequence"/>
</dbReference>
<dbReference type="PANTHER" id="PTHR40094:SF1">
    <property type="entry name" value="UBIQUITIN DOMAIN-CONTAINING PROTEIN"/>
    <property type="match status" value="1"/>
</dbReference>
<dbReference type="Gene3D" id="1.50.10.20">
    <property type="match status" value="1"/>
</dbReference>
<dbReference type="InterPro" id="IPR047565">
    <property type="entry name" value="Alpha-macroglob_thiol-ester_cl"/>
</dbReference>
<dbReference type="InterPro" id="IPR021868">
    <property type="entry name" value="Alpha_2_Macroglob_MG3"/>
</dbReference>
<dbReference type="Pfam" id="PF00207">
    <property type="entry name" value="A2M"/>
    <property type="match status" value="1"/>
</dbReference>
<dbReference type="InterPro" id="IPR001599">
    <property type="entry name" value="Macroglobln_a2"/>
</dbReference>
<protein>
    <submittedName>
        <fullName evidence="6">Alpha-2-macroglobulin</fullName>
    </submittedName>
</protein>
<evidence type="ECO:0000256" key="3">
    <source>
        <dbReference type="SAM" id="MobiDB-lite"/>
    </source>
</evidence>
<evidence type="ECO:0000259" key="4">
    <source>
        <dbReference type="SMART" id="SM01359"/>
    </source>
</evidence>